<evidence type="ECO:0000313" key="1">
    <source>
        <dbReference type="EMBL" id="MCC8396083.1"/>
    </source>
</evidence>
<name>A0ABS8K1P5_9BURK</name>
<evidence type="ECO:0000313" key="2">
    <source>
        <dbReference type="Proteomes" id="UP001431019"/>
    </source>
</evidence>
<organism evidence="1 2">
    <name type="scientific">Paraburkholderia sejongensis</name>
    <dbReference type="NCBI Taxonomy" id="2886946"/>
    <lineage>
        <taxon>Bacteria</taxon>
        <taxon>Pseudomonadati</taxon>
        <taxon>Pseudomonadota</taxon>
        <taxon>Betaproteobacteria</taxon>
        <taxon>Burkholderiales</taxon>
        <taxon>Burkholderiaceae</taxon>
        <taxon>Paraburkholderia</taxon>
    </lineage>
</organism>
<reference evidence="1 2" key="1">
    <citation type="submission" date="2021-11" db="EMBL/GenBank/DDBJ databases">
        <authorList>
            <person name="Oh E.-T."/>
            <person name="Kim S.-B."/>
        </authorList>
    </citation>
    <scope>NUCLEOTIDE SEQUENCE [LARGE SCALE GENOMIC DNA]</scope>
    <source>
        <strain evidence="1 2">MMS20-SJTR3</strain>
    </source>
</reference>
<sequence>MQIEDLHEYLLEANDGVNVMAIQAISKFILDPDGAFVARGANASIEQNGTPRLSATTGEILLAQHAMVDPAQPGAPDGSLSLIFP</sequence>
<dbReference type="Proteomes" id="UP001431019">
    <property type="component" value="Unassembled WGS sequence"/>
</dbReference>
<proteinExistence type="predicted"/>
<protein>
    <submittedName>
        <fullName evidence="1">Uncharacterized protein</fullName>
    </submittedName>
</protein>
<dbReference type="EMBL" id="JAJITD010000016">
    <property type="protein sequence ID" value="MCC8396083.1"/>
    <property type="molecule type" value="Genomic_DNA"/>
</dbReference>
<accession>A0ABS8K1P5</accession>
<comment type="caution">
    <text evidence="1">The sequence shown here is derived from an EMBL/GenBank/DDBJ whole genome shotgun (WGS) entry which is preliminary data.</text>
</comment>
<keyword evidence="2" id="KW-1185">Reference proteome</keyword>
<gene>
    <name evidence="1" type="ORF">LJ656_26190</name>
</gene>